<evidence type="ECO:0000256" key="1">
    <source>
        <dbReference type="PROSITE-ProRule" id="PRU00023"/>
    </source>
</evidence>
<keyword evidence="1" id="KW-0040">ANK repeat</keyword>
<evidence type="ECO:0000313" key="2">
    <source>
        <dbReference type="EMBL" id="MDD7970872.1"/>
    </source>
</evidence>
<name>A0ABT5T6W7_9RHOB</name>
<dbReference type="InterPro" id="IPR036770">
    <property type="entry name" value="Ankyrin_rpt-contain_sf"/>
</dbReference>
<proteinExistence type="predicted"/>
<gene>
    <name evidence="2" type="ORF">PUT78_07160</name>
</gene>
<organism evidence="2 3">
    <name type="scientific">Roseinatronobacter alkalisoli</name>
    <dbReference type="NCBI Taxonomy" id="3028235"/>
    <lineage>
        <taxon>Bacteria</taxon>
        <taxon>Pseudomonadati</taxon>
        <taxon>Pseudomonadota</taxon>
        <taxon>Alphaproteobacteria</taxon>
        <taxon>Rhodobacterales</taxon>
        <taxon>Paracoccaceae</taxon>
        <taxon>Roseinatronobacter</taxon>
    </lineage>
</organism>
<dbReference type="InterPro" id="IPR002110">
    <property type="entry name" value="Ankyrin_rpt"/>
</dbReference>
<accession>A0ABT5T6W7</accession>
<keyword evidence="3" id="KW-1185">Reference proteome</keyword>
<dbReference type="PROSITE" id="PS50088">
    <property type="entry name" value="ANK_REPEAT"/>
    <property type="match status" value="1"/>
</dbReference>
<reference evidence="2" key="1">
    <citation type="submission" date="2023-02" db="EMBL/GenBank/DDBJ databases">
        <title>Description of Roseinatronobacter alkalisoli sp. nov., an alkaliphilic bacerium isolated from soda soil.</title>
        <authorList>
            <person name="Wei W."/>
        </authorList>
    </citation>
    <scope>NUCLEOTIDE SEQUENCE</scope>
    <source>
        <strain evidence="2">HJB301</strain>
    </source>
</reference>
<feature type="repeat" description="ANK" evidence="1">
    <location>
        <begin position="84"/>
        <end position="116"/>
    </location>
</feature>
<evidence type="ECO:0008006" key="4">
    <source>
        <dbReference type="Google" id="ProtNLM"/>
    </source>
</evidence>
<sequence length="308" mass="34471">MRIALFSVAGLVLVTLLIWLSPPHAIREAFLNDPAYRADRLFKRETPDYNRNIHRLAQRIEWGDNFTASDFTALGDRIDQRHGQDITLLFHAVAAGNLSAIDALLAAGADTSMLDKTTGSDRNFVYFLTLPGGLLLDMDGINAMLASYLRHGGDPNATWGDPARNQGNLPAGLALSQNIDGLRMVIDAGGDLWKDTINNGERYINAMELLASKMQFEMLDELIDEGWFDERGQAELHTFMRSLGGYAQRGDERSRGIQRIAMRVLKCNPHYVETTTQNAATRRIFKDHWQDTAPGVIPWDRILSDEVN</sequence>
<comment type="caution">
    <text evidence="2">The sequence shown here is derived from an EMBL/GenBank/DDBJ whole genome shotgun (WGS) entry which is preliminary data.</text>
</comment>
<dbReference type="Gene3D" id="1.25.40.20">
    <property type="entry name" value="Ankyrin repeat-containing domain"/>
    <property type="match status" value="1"/>
</dbReference>
<dbReference type="SUPFAM" id="SSF48403">
    <property type="entry name" value="Ankyrin repeat"/>
    <property type="match status" value="1"/>
</dbReference>
<dbReference type="RefSeq" id="WP_274351551.1">
    <property type="nucleotide sequence ID" value="NZ_JAQZSM010000004.1"/>
</dbReference>
<protein>
    <recommendedName>
        <fullName evidence="4">Ankyrin repeat domain-containing protein</fullName>
    </recommendedName>
</protein>
<evidence type="ECO:0000313" key="3">
    <source>
        <dbReference type="Proteomes" id="UP001431784"/>
    </source>
</evidence>
<dbReference type="Proteomes" id="UP001431784">
    <property type="component" value="Unassembled WGS sequence"/>
</dbReference>
<dbReference type="EMBL" id="JAQZSM010000004">
    <property type="protein sequence ID" value="MDD7970872.1"/>
    <property type="molecule type" value="Genomic_DNA"/>
</dbReference>